<evidence type="ECO:0000313" key="1">
    <source>
        <dbReference type="EMBL" id="MCS4558589.1"/>
    </source>
</evidence>
<reference evidence="2" key="1">
    <citation type="submission" date="2023-07" db="EMBL/GenBank/DDBJ databases">
        <title>Shewanella mangrovi sp. nov., an acetaldehyde- degrading bacterium isolated from mangrove sediment.</title>
        <authorList>
            <person name="Liu Y."/>
        </authorList>
    </citation>
    <scope>NUCLEOTIDE SEQUENCE [LARGE SCALE GENOMIC DNA]</scope>
    <source>
        <strain evidence="2">C32</strain>
    </source>
</reference>
<proteinExistence type="predicted"/>
<dbReference type="Proteomes" id="UP001201549">
    <property type="component" value="Unassembled WGS sequence"/>
</dbReference>
<organism evidence="1 2">
    <name type="scientific">Shewanella electrica</name>
    <dbReference type="NCBI Taxonomy" id="515560"/>
    <lineage>
        <taxon>Bacteria</taxon>
        <taxon>Pseudomonadati</taxon>
        <taxon>Pseudomonadota</taxon>
        <taxon>Gammaproteobacteria</taxon>
        <taxon>Alteromonadales</taxon>
        <taxon>Shewanellaceae</taxon>
        <taxon>Shewanella</taxon>
    </lineage>
</organism>
<sequence>MSKQFSDDLEQLATYGLAAIDANEQVTVNLKDLLYVFATLQEFQRFFHQPQHYQTLADIERFLGSVNDPRAYKLLHTAIHAKMRPMLPAHISDKYDDGDFDAPQLPFYYDADR</sequence>
<comment type="caution">
    <text evidence="1">The sequence shown here is derived from an EMBL/GenBank/DDBJ whole genome shotgun (WGS) entry which is preliminary data.</text>
</comment>
<dbReference type="RefSeq" id="WP_238898406.1">
    <property type="nucleotide sequence ID" value="NZ_JAKOGG010000023.1"/>
</dbReference>
<keyword evidence="2" id="KW-1185">Reference proteome</keyword>
<name>A0ABT2FTM3_9GAMM</name>
<accession>A0ABT2FTM3</accession>
<gene>
    <name evidence="1" type="ORF">L9G74_19305</name>
</gene>
<protein>
    <submittedName>
        <fullName evidence="1">Uncharacterized protein</fullName>
    </submittedName>
</protein>
<dbReference type="EMBL" id="JAKOGG010000023">
    <property type="protein sequence ID" value="MCS4558589.1"/>
    <property type="molecule type" value="Genomic_DNA"/>
</dbReference>
<evidence type="ECO:0000313" key="2">
    <source>
        <dbReference type="Proteomes" id="UP001201549"/>
    </source>
</evidence>